<keyword evidence="1" id="KW-0732">Signal</keyword>
<dbReference type="AlphaFoldDB" id="A0ABD0LSC5"/>
<name>A0ABD0LSC5_9CAEN</name>
<dbReference type="EMBL" id="JACVVK020000028">
    <property type="protein sequence ID" value="KAK7501978.1"/>
    <property type="molecule type" value="Genomic_DNA"/>
</dbReference>
<feature type="signal peptide" evidence="1">
    <location>
        <begin position="1"/>
        <end position="16"/>
    </location>
</feature>
<sequence length="139" mass="15993">MHCCLSVATLAALVSAHCREKGQHHTQHYFHTKTRQWWSEETGKQGRTLRISMRRPYCAKHRPELLMPSSPGASATPSLSEFAVEAVVYGQRFISLRSLFDLNASIRLHLDREVRYRVIVNHQGISHTDTRQDKVRRSA</sequence>
<comment type="caution">
    <text evidence="2">The sequence shown here is derived from an EMBL/GenBank/DDBJ whole genome shotgun (WGS) entry which is preliminary data.</text>
</comment>
<reference evidence="2 3" key="1">
    <citation type="journal article" date="2023" name="Sci. Data">
        <title>Genome assembly of the Korean intertidal mud-creeper Batillaria attramentaria.</title>
        <authorList>
            <person name="Patra A.K."/>
            <person name="Ho P.T."/>
            <person name="Jun S."/>
            <person name="Lee S.J."/>
            <person name="Kim Y."/>
            <person name="Won Y.J."/>
        </authorList>
    </citation>
    <scope>NUCLEOTIDE SEQUENCE [LARGE SCALE GENOMIC DNA]</scope>
    <source>
        <strain evidence="2">Wonlab-2016</strain>
    </source>
</reference>
<evidence type="ECO:0008006" key="4">
    <source>
        <dbReference type="Google" id="ProtNLM"/>
    </source>
</evidence>
<feature type="chain" id="PRO_5044897055" description="Secreted protein" evidence="1">
    <location>
        <begin position="17"/>
        <end position="139"/>
    </location>
</feature>
<dbReference type="Proteomes" id="UP001519460">
    <property type="component" value="Unassembled WGS sequence"/>
</dbReference>
<gene>
    <name evidence="2" type="ORF">BaRGS_00006730</name>
</gene>
<evidence type="ECO:0000313" key="2">
    <source>
        <dbReference type="EMBL" id="KAK7501978.1"/>
    </source>
</evidence>
<organism evidence="2 3">
    <name type="scientific">Batillaria attramentaria</name>
    <dbReference type="NCBI Taxonomy" id="370345"/>
    <lineage>
        <taxon>Eukaryota</taxon>
        <taxon>Metazoa</taxon>
        <taxon>Spiralia</taxon>
        <taxon>Lophotrochozoa</taxon>
        <taxon>Mollusca</taxon>
        <taxon>Gastropoda</taxon>
        <taxon>Caenogastropoda</taxon>
        <taxon>Sorbeoconcha</taxon>
        <taxon>Cerithioidea</taxon>
        <taxon>Batillariidae</taxon>
        <taxon>Batillaria</taxon>
    </lineage>
</organism>
<evidence type="ECO:0000313" key="3">
    <source>
        <dbReference type="Proteomes" id="UP001519460"/>
    </source>
</evidence>
<keyword evidence="3" id="KW-1185">Reference proteome</keyword>
<proteinExistence type="predicted"/>
<evidence type="ECO:0000256" key="1">
    <source>
        <dbReference type="SAM" id="SignalP"/>
    </source>
</evidence>
<accession>A0ABD0LSC5</accession>
<protein>
    <recommendedName>
        <fullName evidence="4">Secreted protein</fullName>
    </recommendedName>
</protein>